<evidence type="ECO:0000313" key="1">
    <source>
        <dbReference type="EMBL" id="ARY90943.1"/>
    </source>
</evidence>
<gene>
    <name evidence="1" type="ORF">BGL52_03965</name>
</gene>
<dbReference type="AlphaFoldDB" id="A0AAN1EY74"/>
<name>A0AAN1EY74_LACCA</name>
<dbReference type="Proteomes" id="UP000195609">
    <property type="component" value="Chromosome"/>
</dbReference>
<reference evidence="1 2" key="1">
    <citation type="journal article" date="2017" name="Front. Immunol.">
        <title>Complete Genome Sequence of Lactobacillus casei LC5, a Potential Probiotics for Atopic Dermatitis.</title>
        <authorList>
            <person name="Kang J."/>
            <person name="Chung W.H."/>
            <person name="Lim T.J."/>
            <person name="Whon T.W."/>
            <person name="Lim S."/>
            <person name="Nam Y.D."/>
        </authorList>
    </citation>
    <scope>NUCLEOTIDE SEQUENCE [LARGE SCALE GENOMIC DNA]</scope>
    <source>
        <strain evidence="1 2">LC5</strain>
    </source>
</reference>
<dbReference type="EMBL" id="CP017065">
    <property type="protein sequence ID" value="ARY90943.1"/>
    <property type="molecule type" value="Genomic_DNA"/>
</dbReference>
<dbReference type="RefSeq" id="WP_087911778.1">
    <property type="nucleotide sequence ID" value="NZ_CP017065.1"/>
</dbReference>
<evidence type="ECO:0000313" key="2">
    <source>
        <dbReference type="Proteomes" id="UP000195609"/>
    </source>
</evidence>
<proteinExistence type="predicted"/>
<sequence length="95" mass="11149">MKYYKIDDPFYGRYLIVAYSRKEVEKIFRKVYSGGNLVRVSEVSREEAINEIKNATYYDGNSIAEQDIQDYMSQDQPSYLLMEGKLLPGIMEDEK</sequence>
<accession>A0AAN1EY74</accession>
<protein>
    <submittedName>
        <fullName evidence="1">Uncharacterized protein</fullName>
    </submittedName>
</protein>
<organism evidence="1 2">
    <name type="scientific">Lacticaseibacillus casei</name>
    <name type="common">Lactobacillus casei</name>
    <dbReference type="NCBI Taxonomy" id="1582"/>
    <lineage>
        <taxon>Bacteria</taxon>
        <taxon>Bacillati</taxon>
        <taxon>Bacillota</taxon>
        <taxon>Bacilli</taxon>
        <taxon>Lactobacillales</taxon>
        <taxon>Lactobacillaceae</taxon>
        <taxon>Lacticaseibacillus</taxon>
    </lineage>
</organism>